<comment type="caution">
    <text evidence="2">The sequence shown here is derived from an EMBL/GenBank/DDBJ whole genome shotgun (WGS) entry which is preliminary data.</text>
</comment>
<feature type="chain" id="PRO_5002468213" evidence="1">
    <location>
        <begin position="21"/>
        <end position="85"/>
    </location>
</feature>
<evidence type="ECO:0000256" key="1">
    <source>
        <dbReference type="SAM" id="SignalP"/>
    </source>
</evidence>
<accession>A0A0F4G6H5</accession>
<reference evidence="2 3" key="1">
    <citation type="submission" date="2015-03" db="EMBL/GenBank/DDBJ databases">
        <title>RNA-seq based gene annotation and comparative genomics of four Zymoseptoria species reveal species-specific pathogenicity related genes and transposable element activity.</title>
        <authorList>
            <person name="Grandaubert J."/>
            <person name="Bhattacharyya A."/>
            <person name="Stukenbrock E.H."/>
        </authorList>
    </citation>
    <scope>NUCLEOTIDE SEQUENCE [LARGE SCALE GENOMIC DNA]</scope>
    <source>
        <strain evidence="2 3">Zb18110</strain>
    </source>
</reference>
<dbReference type="Proteomes" id="UP000033647">
    <property type="component" value="Unassembled WGS sequence"/>
</dbReference>
<evidence type="ECO:0000313" key="2">
    <source>
        <dbReference type="EMBL" id="KJX92948.1"/>
    </source>
</evidence>
<protein>
    <submittedName>
        <fullName evidence="2">Uncharacterized protein</fullName>
    </submittedName>
</protein>
<keyword evidence="1" id="KW-0732">Signal</keyword>
<name>A0A0F4G6H5_9PEZI</name>
<sequence>MQIQIAHLLATLAIVSTGFAYTCFKYSNTPGYCDYGGPWPAPYSKYRIYECDSSNACPENGHECGVDNPGAYPFADCSHWGQDRA</sequence>
<dbReference type="AlphaFoldDB" id="A0A0F4G6H5"/>
<evidence type="ECO:0000313" key="3">
    <source>
        <dbReference type="Proteomes" id="UP000033647"/>
    </source>
</evidence>
<organism evidence="2 3">
    <name type="scientific">Zymoseptoria brevis</name>
    <dbReference type="NCBI Taxonomy" id="1047168"/>
    <lineage>
        <taxon>Eukaryota</taxon>
        <taxon>Fungi</taxon>
        <taxon>Dikarya</taxon>
        <taxon>Ascomycota</taxon>
        <taxon>Pezizomycotina</taxon>
        <taxon>Dothideomycetes</taxon>
        <taxon>Dothideomycetidae</taxon>
        <taxon>Mycosphaerellales</taxon>
        <taxon>Mycosphaerellaceae</taxon>
        <taxon>Zymoseptoria</taxon>
    </lineage>
</organism>
<feature type="signal peptide" evidence="1">
    <location>
        <begin position="1"/>
        <end position="20"/>
    </location>
</feature>
<gene>
    <name evidence="2" type="ORF">TI39_contig4504g00001</name>
</gene>
<proteinExistence type="predicted"/>
<dbReference type="EMBL" id="LAFY01004463">
    <property type="protein sequence ID" value="KJX92948.1"/>
    <property type="molecule type" value="Genomic_DNA"/>
</dbReference>
<keyword evidence="3" id="KW-1185">Reference proteome</keyword>